<sequence>MRSSSESNTHKFVMNDGQGQQPDKELIVNLVKLPWKNKANNNVLPGANSHVIDLTSSMDSNTSRQTSITEKSQPCNSNLTPDRTIGIDVSHSQEFSDVIDSSVLETSHVDADGFRMPLPANRRKRQSKTLLLKAGKLWRRSLSIFKRSTLMVNLMNEGTCVAREGNYCICTKCNLARQSMELTRRRCSIRVVPASPAIDPQKEVSVLENYAHTTNILINT</sequence>
<dbReference type="Proteomes" id="UP001162162">
    <property type="component" value="Unassembled WGS sequence"/>
</dbReference>
<gene>
    <name evidence="2" type="ORF">NQ318_006836</name>
</gene>
<comment type="caution">
    <text evidence="2">The sequence shown here is derived from an EMBL/GenBank/DDBJ whole genome shotgun (WGS) entry which is preliminary data.</text>
</comment>
<dbReference type="EMBL" id="JAPWTK010000390">
    <property type="protein sequence ID" value="KAJ8941062.1"/>
    <property type="molecule type" value="Genomic_DNA"/>
</dbReference>
<dbReference type="AlphaFoldDB" id="A0AAV8XR15"/>
<evidence type="ECO:0000256" key="1">
    <source>
        <dbReference type="SAM" id="MobiDB-lite"/>
    </source>
</evidence>
<evidence type="ECO:0000313" key="3">
    <source>
        <dbReference type="Proteomes" id="UP001162162"/>
    </source>
</evidence>
<accession>A0AAV8XR15</accession>
<feature type="region of interest" description="Disordered" evidence="1">
    <location>
        <begin position="57"/>
        <end position="80"/>
    </location>
</feature>
<feature type="region of interest" description="Disordered" evidence="1">
    <location>
        <begin position="1"/>
        <end position="20"/>
    </location>
</feature>
<reference evidence="2" key="1">
    <citation type="journal article" date="2023" name="Insect Mol. Biol.">
        <title>Genome sequencing provides insights into the evolution of gene families encoding plant cell wall-degrading enzymes in longhorned beetles.</title>
        <authorList>
            <person name="Shin N.R."/>
            <person name="Okamura Y."/>
            <person name="Kirsch R."/>
            <person name="Pauchet Y."/>
        </authorList>
    </citation>
    <scope>NUCLEOTIDE SEQUENCE</scope>
    <source>
        <strain evidence="2">AMC_N1</strain>
    </source>
</reference>
<evidence type="ECO:0000313" key="2">
    <source>
        <dbReference type="EMBL" id="KAJ8941062.1"/>
    </source>
</evidence>
<protein>
    <submittedName>
        <fullName evidence="2">Uncharacterized protein</fullName>
    </submittedName>
</protein>
<proteinExistence type="predicted"/>
<organism evidence="2 3">
    <name type="scientific">Aromia moschata</name>
    <dbReference type="NCBI Taxonomy" id="1265417"/>
    <lineage>
        <taxon>Eukaryota</taxon>
        <taxon>Metazoa</taxon>
        <taxon>Ecdysozoa</taxon>
        <taxon>Arthropoda</taxon>
        <taxon>Hexapoda</taxon>
        <taxon>Insecta</taxon>
        <taxon>Pterygota</taxon>
        <taxon>Neoptera</taxon>
        <taxon>Endopterygota</taxon>
        <taxon>Coleoptera</taxon>
        <taxon>Polyphaga</taxon>
        <taxon>Cucujiformia</taxon>
        <taxon>Chrysomeloidea</taxon>
        <taxon>Cerambycidae</taxon>
        <taxon>Cerambycinae</taxon>
        <taxon>Callichromatini</taxon>
        <taxon>Aromia</taxon>
    </lineage>
</organism>
<keyword evidence="3" id="KW-1185">Reference proteome</keyword>
<name>A0AAV8XR15_9CUCU</name>